<reference evidence="2 3" key="1">
    <citation type="submission" date="2016-05" db="EMBL/GenBank/DDBJ databases">
        <title>Genomic Taxonomy of the Vibrionaceae.</title>
        <authorList>
            <person name="Gomez-Gil B."/>
            <person name="Enciso-Ibarra J."/>
        </authorList>
    </citation>
    <scope>NUCLEOTIDE SEQUENCE [LARGE SCALE GENOMIC DNA]</scope>
    <source>
        <strain evidence="2 3">CAIM 1920</strain>
    </source>
</reference>
<evidence type="ECO:0000313" key="3">
    <source>
        <dbReference type="Proteomes" id="UP000094936"/>
    </source>
</evidence>
<dbReference type="RefSeq" id="WP_068903812.1">
    <property type="nucleotide sequence ID" value="NZ_JBHUIF010000004.1"/>
</dbReference>
<proteinExistence type="predicted"/>
<gene>
    <name evidence="2" type="ORF">A8L45_15305</name>
</gene>
<keyword evidence="3" id="KW-1185">Reference proteome</keyword>
<name>A0A1C3EES8_9GAMM</name>
<comment type="caution">
    <text evidence="2">The sequence shown here is derived from an EMBL/GenBank/DDBJ whole genome shotgun (WGS) entry which is preliminary data.</text>
</comment>
<keyword evidence="1" id="KW-0472">Membrane</keyword>
<evidence type="ECO:0000313" key="2">
    <source>
        <dbReference type="EMBL" id="ODA31745.1"/>
    </source>
</evidence>
<dbReference type="AlphaFoldDB" id="A0A1C3EES8"/>
<keyword evidence="1" id="KW-1133">Transmembrane helix</keyword>
<dbReference type="STRING" id="1080227.A8L45_15305"/>
<accession>A0A1C3EES8</accession>
<organism evidence="2 3">
    <name type="scientific">Veronia pacifica</name>
    <dbReference type="NCBI Taxonomy" id="1080227"/>
    <lineage>
        <taxon>Bacteria</taxon>
        <taxon>Pseudomonadati</taxon>
        <taxon>Pseudomonadota</taxon>
        <taxon>Gammaproteobacteria</taxon>
        <taxon>Vibrionales</taxon>
        <taxon>Vibrionaceae</taxon>
        <taxon>Veronia</taxon>
    </lineage>
</organism>
<evidence type="ECO:0000256" key="1">
    <source>
        <dbReference type="SAM" id="Phobius"/>
    </source>
</evidence>
<protein>
    <submittedName>
        <fullName evidence="2">Uncharacterized protein</fullName>
    </submittedName>
</protein>
<keyword evidence="1" id="KW-0812">Transmembrane</keyword>
<feature type="transmembrane region" description="Helical" evidence="1">
    <location>
        <begin position="12"/>
        <end position="30"/>
    </location>
</feature>
<dbReference type="OrthoDB" id="5917376at2"/>
<sequence length="136" mass="15312">MAAEKLTRARLLQILFMMSLLITAFFWRTFNHDTSISAKTCVLHNNQCDIKAVSGPVSIRVGANSSDDFSLTVTSMEKPTKVLFYINKNKKIEAESVDGNTDDKYVYTVPTSNLDVNEKPERAIVFLNEDQVKVAF</sequence>
<dbReference type="EMBL" id="LYBM01000030">
    <property type="protein sequence ID" value="ODA31745.1"/>
    <property type="molecule type" value="Genomic_DNA"/>
</dbReference>
<dbReference type="Proteomes" id="UP000094936">
    <property type="component" value="Unassembled WGS sequence"/>
</dbReference>